<dbReference type="PANTHER" id="PTHR31669">
    <property type="entry name" value="PROTEIN FAR1-RELATED SEQUENCE 10-RELATED"/>
    <property type="match status" value="1"/>
</dbReference>
<dbReference type="GO" id="GO:0008270">
    <property type="term" value="F:zinc ion binding"/>
    <property type="evidence" value="ECO:0007669"/>
    <property type="project" value="UniProtKB-KW"/>
</dbReference>
<dbReference type="InterPro" id="IPR031052">
    <property type="entry name" value="FHY3/FAR1"/>
</dbReference>
<dbReference type="PANTHER" id="PTHR31669:SF251">
    <property type="entry name" value="PROTEIN FAR1-RELATED SEQUENCE"/>
    <property type="match status" value="1"/>
</dbReference>
<feature type="domain" description="SWIM-type" evidence="3">
    <location>
        <begin position="540"/>
        <end position="578"/>
    </location>
</feature>
<dbReference type="Pfam" id="PF10551">
    <property type="entry name" value="MULE"/>
    <property type="match status" value="1"/>
</dbReference>
<dbReference type="PROSITE" id="PS50966">
    <property type="entry name" value="ZF_SWIM"/>
    <property type="match status" value="1"/>
</dbReference>
<proteinExistence type="predicted"/>
<evidence type="ECO:0000259" key="3">
    <source>
        <dbReference type="PROSITE" id="PS50966"/>
    </source>
</evidence>
<gene>
    <name evidence="4" type="ORF">ABMA28_005051</name>
</gene>
<keyword evidence="1" id="KW-0863">Zinc-finger</keyword>
<dbReference type="Pfam" id="PF04434">
    <property type="entry name" value="SWIM"/>
    <property type="match status" value="1"/>
</dbReference>
<feature type="region of interest" description="Disordered" evidence="2">
    <location>
        <begin position="591"/>
        <end position="610"/>
    </location>
</feature>
<reference evidence="4 5" key="1">
    <citation type="submission" date="2024-06" db="EMBL/GenBank/DDBJ databases">
        <title>A chromosome-level genome assembly of beet webworm, Loxostege sticticalis.</title>
        <authorList>
            <person name="Zhang Y."/>
        </authorList>
    </citation>
    <scope>NUCLEOTIDE SEQUENCE [LARGE SCALE GENOMIC DNA]</scope>
    <source>
        <strain evidence="4">AQ028</strain>
        <tissue evidence="4">Male pupae</tissue>
    </source>
</reference>
<name>A0ABD0SP59_LOXSC</name>
<comment type="caution">
    <text evidence="4">The sequence shown here is derived from an EMBL/GenBank/DDBJ whole genome shotgun (WGS) entry which is preliminary data.</text>
</comment>
<sequence>MEENIEMDRSAAGPSQINKSVVPLLQSDSDGEYSDQEQNIPMKKKREYQSWVFVAKFDSSSLAHKVLDQENIWSINYSNESKEAKKTYYRCNKVKKRGPQCSARRYILYDSLSDAVFLYRTEDGHDHESKESTERGLSEVAKLKVNELLDLHLKPKAIMTALSKVEGLKLPKMSQLKNYLNDRRRGLYGNHTISLGELERWLLDNSALPENLHEAFVTAYEISEKEASFRFVLSSKYLLELARHVDILHADATYKLIWQGYPVLIVGTTDKQRKFHALCLAVSTTEQKDDFKLVFKSMKDNIQLLFESVFKPTVLVAGAAKSIQNAFNEEFEDTKVRMCWAHAKRNIQSKVESLVEKTTQKQILADIDILHSITNQDDFDKATNFFLQKYDHERNFIAYFKEQWLLQNQNWYLGAAPLSPSTNNALEAFNKVIKDSNTFRERLQVSRFLFLAKKIVNEWSIKYTQEPVEKYVAELPEISLKDWTDSYNWAKLQKEIVITTNDSENFTYYRVPAAEAKECLVFENPPEKFDELIEQLFSKWEIILPNNREEWTQGTCTCPTFHKMYMCKHIIGLAIRLKYAVPPVEAKNIPLGQKRKRGRPSKAKPALIIQ</sequence>
<evidence type="ECO:0000256" key="1">
    <source>
        <dbReference type="PROSITE-ProRule" id="PRU00325"/>
    </source>
</evidence>
<feature type="compositionally biased region" description="Basic residues" evidence="2">
    <location>
        <begin position="593"/>
        <end position="602"/>
    </location>
</feature>
<dbReference type="InterPro" id="IPR007527">
    <property type="entry name" value="Znf_SWIM"/>
</dbReference>
<dbReference type="InterPro" id="IPR018289">
    <property type="entry name" value="MULE_transposase_dom"/>
</dbReference>
<evidence type="ECO:0000313" key="4">
    <source>
        <dbReference type="EMBL" id="KAL0821600.1"/>
    </source>
</evidence>
<feature type="region of interest" description="Disordered" evidence="2">
    <location>
        <begin position="1"/>
        <end position="21"/>
    </location>
</feature>
<keyword evidence="1" id="KW-0479">Metal-binding</keyword>
<protein>
    <recommendedName>
        <fullName evidence="3">SWIM-type domain-containing protein</fullName>
    </recommendedName>
</protein>
<dbReference type="EMBL" id="JBEDNZ010000017">
    <property type="protein sequence ID" value="KAL0821600.1"/>
    <property type="molecule type" value="Genomic_DNA"/>
</dbReference>
<organism evidence="4 5">
    <name type="scientific">Loxostege sticticalis</name>
    <name type="common">Beet webworm moth</name>
    <dbReference type="NCBI Taxonomy" id="481309"/>
    <lineage>
        <taxon>Eukaryota</taxon>
        <taxon>Metazoa</taxon>
        <taxon>Ecdysozoa</taxon>
        <taxon>Arthropoda</taxon>
        <taxon>Hexapoda</taxon>
        <taxon>Insecta</taxon>
        <taxon>Pterygota</taxon>
        <taxon>Neoptera</taxon>
        <taxon>Endopterygota</taxon>
        <taxon>Lepidoptera</taxon>
        <taxon>Glossata</taxon>
        <taxon>Ditrysia</taxon>
        <taxon>Pyraloidea</taxon>
        <taxon>Crambidae</taxon>
        <taxon>Pyraustinae</taxon>
        <taxon>Loxostege</taxon>
    </lineage>
</organism>
<evidence type="ECO:0000313" key="5">
    <source>
        <dbReference type="Proteomes" id="UP001549921"/>
    </source>
</evidence>
<accession>A0ABD0SP59</accession>
<dbReference type="AlphaFoldDB" id="A0ABD0SP59"/>
<evidence type="ECO:0000256" key="2">
    <source>
        <dbReference type="SAM" id="MobiDB-lite"/>
    </source>
</evidence>
<keyword evidence="1" id="KW-0862">Zinc</keyword>
<dbReference type="Proteomes" id="UP001549921">
    <property type="component" value="Unassembled WGS sequence"/>
</dbReference>